<protein>
    <submittedName>
        <fullName evidence="4">IS21 family transposase</fullName>
    </submittedName>
</protein>
<proteinExistence type="inferred from homology"/>
<evidence type="ECO:0000259" key="3">
    <source>
        <dbReference type="PROSITE" id="PS50994"/>
    </source>
</evidence>
<feature type="region of interest" description="Disordered" evidence="2">
    <location>
        <begin position="1"/>
        <end position="34"/>
    </location>
</feature>
<dbReference type="Proteomes" id="UP001343724">
    <property type="component" value="Unassembled WGS sequence"/>
</dbReference>
<dbReference type="InterPro" id="IPR012337">
    <property type="entry name" value="RNaseH-like_sf"/>
</dbReference>
<organism evidence="4 5">
    <name type="scientific">Adlercreutzia shanghongiae</name>
    <dbReference type="NCBI Taxonomy" id="3111773"/>
    <lineage>
        <taxon>Bacteria</taxon>
        <taxon>Bacillati</taxon>
        <taxon>Actinomycetota</taxon>
        <taxon>Coriobacteriia</taxon>
        <taxon>Eggerthellales</taxon>
        <taxon>Eggerthellaceae</taxon>
        <taxon>Adlercreutzia</taxon>
    </lineage>
</organism>
<comment type="caution">
    <text evidence="4">The sequence shown here is derived from an EMBL/GenBank/DDBJ whole genome shotgun (WGS) entry which is preliminary data.</text>
</comment>
<evidence type="ECO:0000313" key="5">
    <source>
        <dbReference type="Proteomes" id="UP001343724"/>
    </source>
</evidence>
<name>A0ABU6J0A7_9ACTN</name>
<dbReference type="PROSITE" id="PS50994">
    <property type="entry name" value="INTEGRASE"/>
    <property type="match status" value="1"/>
</dbReference>
<dbReference type="RefSeq" id="WP_326454997.1">
    <property type="nucleotide sequence ID" value="NZ_JAYMFH010000014.1"/>
</dbReference>
<evidence type="ECO:0000256" key="1">
    <source>
        <dbReference type="ARBA" id="ARBA00009277"/>
    </source>
</evidence>
<evidence type="ECO:0000256" key="2">
    <source>
        <dbReference type="SAM" id="MobiDB-lite"/>
    </source>
</evidence>
<gene>
    <name evidence="4" type="primary">istA</name>
    <name evidence="4" type="ORF">VJ920_09530</name>
</gene>
<dbReference type="InterPro" id="IPR001584">
    <property type="entry name" value="Integrase_cat-core"/>
</dbReference>
<sequence>MVAPSAPPARHPSNCSNRTHRNVHRGAIRNTAARQRPSILDPYKDIIEGYLDEDARNWHKQRHSAKRIHERLVQEHNAKVGYTTVQLYVKARRAERKTAKDQFLKLVWAPGEAQVDFGEADFVVYGRKQRMHYLTVDFPFSNVGLAQVFPGENAECVCQGLLNIFAFIGGVPIRLVFDNATGVGRRIGEVVRASELFGRFACHFGFEFSFCNPRSGHEKGAVENKVGATRRNLFVPVPRIYDVARYNIRLLDECMGRSDKEHYAKGESERALFMEDAVALRDMPAAEFSVVSYRPARCDKYGYVCLDGNHRYAADPSLARRSVIVGRRAFCIDIYTEDGELVATHDRAYGDAPSSSDDPLSQLNVLCMKPSGWQNSLVRHSLPDDLRSAMDAMDKSARSDALRCLRDTAEASGYASAVDAMGSCMDLLGEIDRPSVEIMAASAASGRGPITYDDPADLSAYDAVYGKAGGFHAVSE</sequence>
<reference evidence="4 5" key="1">
    <citation type="submission" date="2024-01" db="EMBL/GenBank/DDBJ databases">
        <title>novel species in genus Adlercreutzia.</title>
        <authorList>
            <person name="Liu X."/>
        </authorList>
    </citation>
    <scope>NUCLEOTIDE SEQUENCE [LARGE SCALE GENOMIC DNA]</scope>
    <source>
        <strain evidence="4 5">R22</strain>
    </source>
</reference>
<dbReference type="Gene3D" id="3.30.420.10">
    <property type="entry name" value="Ribonuclease H-like superfamily/Ribonuclease H"/>
    <property type="match status" value="1"/>
</dbReference>
<dbReference type="EMBL" id="JAYMFH010000014">
    <property type="protein sequence ID" value="MEC4295551.1"/>
    <property type="molecule type" value="Genomic_DNA"/>
</dbReference>
<accession>A0ABU6J0A7</accession>
<dbReference type="PANTHER" id="PTHR35004">
    <property type="entry name" value="TRANSPOSASE RV3428C-RELATED"/>
    <property type="match status" value="1"/>
</dbReference>
<dbReference type="NCBIfam" id="NF033546">
    <property type="entry name" value="transpos_IS21"/>
    <property type="match status" value="1"/>
</dbReference>
<feature type="compositionally biased region" description="Pro residues" evidence="2">
    <location>
        <begin position="1"/>
        <end position="10"/>
    </location>
</feature>
<dbReference type="InterPro" id="IPR054353">
    <property type="entry name" value="IstA-like_C"/>
</dbReference>
<dbReference type="Pfam" id="PF22483">
    <property type="entry name" value="Mu-transpos_C_2"/>
    <property type="match status" value="1"/>
</dbReference>
<comment type="similarity">
    <text evidence="1">Belongs to the transposase IS21/IS408/IS1162 family.</text>
</comment>
<dbReference type="InterPro" id="IPR036397">
    <property type="entry name" value="RNaseH_sf"/>
</dbReference>
<feature type="domain" description="Integrase catalytic" evidence="3">
    <location>
        <begin position="106"/>
        <end position="277"/>
    </location>
</feature>
<feature type="compositionally biased region" description="Basic residues" evidence="2">
    <location>
        <begin position="18"/>
        <end position="27"/>
    </location>
</feature>
<dbReference type="SUPFAM" id="SSF53098">
    <property type="entry name" value="Ribonuclease H-like"/>
    <property type="match status" value="1"/>
</dbReference>
<keyword evidence="5" id="KW-1185">Reference proteome</keyword>
<evidence type="ECO:0000313" key="4">
    <source>
        <dbReference type="EMBL" id="MEC4295551.1"/>
    </source>
</evidence>